<proteinExistence type="inferred from homology"/>
<name>A0A554JB29_9BACT</name>
<comment type="caution">
    <text evidence="3">The sequence shown here is derived from an EMBL/GenBank/DDBJ whole genome shotgun (WGS) entry which is preliminary data.</text>
</comment>
<dbReference type="Proteomes" id="UP000319613">
    <property type="component" value="Unassembled WGS sequence"/>
</dbReference>
<dbReference type="PRINTS" id="PR00303">
    <property type="entry name" value="SECYTRNLCASE"/>
</dbReference>
<dbReference type="EMBL" id="VMFF01000038">
    <property type="protein sequence ID" value="TSC65577.1"/>
    <property type="molecule type" value="Genomic_DNA"/>
</dbReference>
<evidence type="ECO:0000256" key="2">
    <source>
        <dbReference type="SAM" id="Phobius"/>
    </source>
</evidence>
<reference evidence="3 4" key="1">
    <citation type="submission" date="2017-07" db="EMBL/GenBank/DDBJ databases">
        <title>Mechanisms for carbon and nitrogen cycling indicate functional differentiation within the Candidate Phyla Radiation.</title>
        <authorList>
            <person name="Danczak R.E."/>
            <person name="Johnston M.D."/>
            <person name="Kenah C."/>
            <person name="Slattery M."/>
            <person name="Wrighton K.C."/>
            <person name="Wilkins M.J."/>
        </authorList>
    </citation>
    <scope>NUCLEOTIDE SEQUENCE [LARGE SCALE GENOMIC DNA]</scope>
    <source>
        <strain evidence="3">Gr01-1014_77</strain>
    </source>
</reference>
<dbReference type="Gene3D" id="1.10.3370.10">
    <property type="entry name" value="SecY subunit domain"/>
    <property type="match status" value="1"/>
</dbReference>
<dbReference type="PANTHER" id="PTHR10906">
    <property type="entry name" value="SECY/SEC61-ALPHA FAMILY MEMBER"/>
    <property type="match status" value="1"/>
</dbReference>
<evidence type="ECO:0000313" key="3">
    <source>
        <dbReference type="EMBL" id="TSC65577.1"/>
    </source>
</evidence>
<comment type="similarity">
    <text evidence="1">Belongs to the SecY/SEC61-alpha family.</text>
</comment>
<accession>A0A554JB29</accession>
<feature type="transmembrane region" description="Helical" evidence="2">
    <location>
        <begin position="46"/>
        <end position="64"/>
    </location>
</feature>
<dbReference type="InterPro" id="IPR002208">
    <property type="entry name" value="SecY/SEC61-alpha"/>
</dbReference>
<dbReference type="Pfam" id="PF00344">
    <property type="entry name" value="SecY"/>
    <property type="match status" value="1"/>
</dbReference>
<feature type="transmembrane region" description="Helical" evidence="2">
    <location>
        <begin position="70"/>
        <end position="91"/>
    </location>
</feature>
<gene>
    <name evidence="3" type="ORF">G01um101477_411</name>
</gene>
<keyword evidence="2" id="KW-0812">Transmembrane</keyword>
<evidence type="ECO:0000313" key="4">
    <source>
        <dbReference type="Proteomes" id="UP000319613"/>
    </source>
</evidence>
<dbReference type="GO" id="GO:0015031">
    <property type="term" value="P:protein transport"/>
    <property type="evidence" value="ECO:0007669"/>
    <property type="project" value="InterPro"/>
</dbReference>
<dbReference type="InterPro" id="IPR023201">
    <property type="entry name" value="SecY_dom_sf"/>
</dbReference>
<dbReference type="GO" id="GO:0016020">
    <property type="term" value="C:membrane"/>
    <property type="evidence" value="ECO:0007669"/>
    <property type="project" value="InterPro"/>
</dbReference>
<organism evidence="3 4">
    <name type="scientific">Candidatus Doudnabacteria bacterium Gr01-1014_77</name>
    <dbReference type="NCBI Taxonomy" id="2017133"/>
    <lineage>
        <taxon>Bacteria</taxon>
        <taxon>Candidatus Doudnaibacteriota</taxon>
    </lineage>
</organism>
<feature type="non-terminal residue" evidence="3">
    <location>
        <position position="1"/>
    </location>
</feature>
<dbReference type="SUPFAM" id="SSF103491">
    <property type="entry name" value="Preprotein translocase SecY subunit"/>
    <property type="match status" value="1"/>
</dbReference>
<keyword evidence="2" id="KW-0472">Membrane</keyword>
<protein>
    <submittedName>
        <fullName evidence="3">Preprotein translocase subunit SecY</fullName>
    </submittedName>
</protein>
<evidence type="ECO:0000256" key="1">
    <source>
        <dbReference type="RuleBase" id="RU004349"/>
    </source>
</evidence>
<sequence length="103" mass="10999">FTYFYTAVTFDPDQMSNNLQKNGAFIPGVRPGPSTSEYLGKIITRLTLVGAVFLGLIAVLPLVMQALTGIQALAIGGTALLIVVSVVLDLVKKLDAQVTAREY</sequence>
<keyword evidence="2" id="KW-1133">Transmembrane helix</keyword>
<dbReference type="AlphaFoldDB" id="A0A554JB29"/>